<dbReference type="AlphaFoldDB" id="A0A652ZVQ4"/>
<gene>
    <name evidence="1" type="ORF">TRIP_E230047</name>
</gene>
<name>A0A652ZVQ4_9SPIR</name>
<protein>
    <submittedName>
        <fullName evidence="1">Uncharacterized protein</fullName>
    </submittedName>
</protein>
<dbReference type="EMBL" id="UPXP01000016">
    <property type="protein sequence ID" value="VBB39864.1"/>
    <property type="molecule type" value="Genomic_DNA"/>
</dbReference>
<evidence type="ECO:0000313" key="1">
    <source>
        <dbReference type="EMBL" id="VBB39864.1"/>
    </source>
</evidence>
<reference evidence="1" key="1">
    <citation type="submission" date="2018-07" db="EMBL/GenBank/DDBJ databases">
        <authorList>
            <consortium name="Genoscope - CEA"/>
            <person name="William W."/>
        </authorList>
    </citation>
    <scope>NUCLEOTIDE SEQUENCE</scope>
    <source>
        <strain evidence="1">IK1</strain>
    </source>
</reference>
<accession>A0A652ZVQ4</accession>
<organism evidence="1">
    <name type="scientific">uncultured Spirochaetota bacterium</name>
    <dbReference type="NCBI Taxonomy" id="460511"/>
    <lineage>
        <taxon>Bacteria</taxon>
        <taxon>Pseudomonadati</taxon>
        <taxon>Spirochaetota</taxon>
        <taxon>environmental samples</taxon>
    </lineage>
</organism>
<proteinExistence type="predicted"/>
<sequence length="40" mass="4333">MKNKTGIIRHKALGDIILLSILGSPVAPVNEFGREALSWS</sequence>